<evidence type="ECO:0008006" key="4">
    <source>
        <dbReference type="Google" id="ProtNLM"/>
    </source>
</evidence>
<protein>
    <recommendedName>
        <fullName evidence="4">Reduced growth phenotype protein 1</fullName>
    </recommendedName>
</protein>
<keyword evidence="3" id="KW-1185">Reference proteome</keyword>
<dbReference type="EMBL" id="JAJJMB010010184">
    <property type="protein sequence ID" value="KAI3910556.1"/>
    <property type="molecule type" value="Genomic_DNA"/>
</dbReference>
<sequence length="551" mass="61577">MPAKGSWGFSLFGNGSVADDKIVDGSVENSLSPSLRLQLDKDVYRPGDLVSVTIEIHNPCNSTDNSETQHEDDDACSLLVERLGFEIEGTEKLDTQWFSMQRPFSGTKHRRGEQVFLDCSTPHVISNQIVSSGATKTYIVRTELPDSIPPSYRGTTIRYFYCVRTTLSGRFLALERGSRRDLMKETVLLEDRIPLQIWVSQKTSGLLNENQSDGILQATNIPMDIYWKEKDSDSEWARANETSDGGEEGYDSSRDETLSVSSYNPSKGNLNKAFGSSLSLQSAASRFSNRDVLHLQGERSSLSSYLALPHVSVAEVIYDSSGDVLSPDKKSPAVLSPSPSTQRKHPFSPGEDTIVPPVAETSEPVASEGFVRGRSYNIRLDDQVLLRFSPKNSDSTYYFSDMIGGTLTFLHEEGARRCLEVSITLETSETISQQFVHPSRRNAPMITKIQSDRYEVVADLVQTSFLFSIPMDGPMSFATPLVSVQWALRFEFFTTPKKVDWTRYEHPLLIEGRDKGEWVLPITVHAPPPRAQPAHTRSERPDSLGPMWNRN</sequence>
<dbReference type="InterPro" id="IPR014848">
    <property type="entry name" value="Rgp1"/>
</dbReference>
<feature type="region of interest" description="Disordered" evidence="1">
    <location>
        <begin position="525"/>
        <end position="551"/>
    </location>
</feature>
<organism evidence="2 3">
    <name type="scientific">Papaver atlanticum</name>
    <dbReference type="NCBI Taxonomy" id="357466"/>
    <lineage>
        <taxon>Eukaryota</taxon>
        <taxon>Viridiplantae</taxon>
        <taxon>Streptophyta</taxon>
        <taxon>Embryophyta</taxon>
        <taxon>Tracheophyta</taxon>
        <taxon>Spermatophyta</taxon>
        <taxon>Magnoliopsida</taxon>
        <taxon>Ranunculales</taxon>
        <taxon>Papaveraceae</taxon>
        <taxon>Papaveroideae</taxon>
        <taxon>Papaver</taxon>
    </lineage>
</organism>
<feature type="region of interest" description="Disordered" evidence="1">
    <location>
        <begin position="324"/>
        <end position="357"/>
    </location>
</feature>
<accession>A0AAD4SL81</accession>
<name>A0AAD4SL81_9MAGN</name>
<evidence type="ECO:0000256" key="1">
    <source>
        <dbReference type="SAM" id="MobiDB-lite"/>
    </source>
</evidence>
<feature type="region of interest" description="Disordered" evidence="1">
    <location>
        <begin position="236"/>
        <end position="264"/>
    </location>
</feature>
<dbReference type="PANTHER" id="PTHR12507">
    <property type="entry name" value="REDUCED GROWTH PHENOTYPE 1 RGP1, YEAST -RELATED"/>
    <property type="match status" value="1"/>
</dbReference>
<dbReference type="Pfam" id="PF08737">
    <property type="entry name" value="Rgp1"/>
    <property type="match status" value="1"/>
</dbReference>
<evidence type="ECO:0000313" key="3">
    <source>
        <dbReference type="Proteomes" id="UP001202328"/>
    </source>
</evidence>
<proteinExistence type="predicted"/>
<reference evidence="2" key="1">
    <citation type="submission" date="2022-04" db="EMBL/GenBank/DDBJ databases">
        <title>A functionally conserved STORR gene fusion in Papaver species that diverged 16.8 million years ago.</title>
        <authorList>
            <person name="Catania T."/>
        </authorList>
    </citation>
    <scope>NUCLEOTIDE SEQUENCE</scope>
    <source>
        <strain evidence="2">S-188037</strain>
    </source>
</reference>
<dbReference type="Proteomes" id="UP001202328">
    <property type="component" value="Unassembled WGS sequence"/>
</dbReference>
<evidence type="ECO:0000313" key="2">
    <source>
        <dbReference type="EMBL" id="KAI3910556.1"/>
    </source>
</evidence>
<dbReference type="AlphaFoldDB" id="A0AAD4SL81"/>
<gene>
    <name evidence="2" type="ORF">MKW98_027838</name>
</gene>
<comment type="caution">
    <text evidence="2">The sequence shown here is derived from an EMBL/GenBank/DDBJ whole genome shotgun (WGS) entry which is preliminary data.</text>
</comment>